<dbReference type="Proteomes" id="UP001634007">
    <property type="component" value="Unassembled WGS sequence"/>
</dbReference>
<comment type="caution">
    <text evidence="3">The sequence shown here is derived from an EMBL/GenBank/DDBJ whole genome shotgun (WGS) entry which is preliminary data.</text>
</comment>
<dbReference type="Pfam" id="PF08590">
    <property type="entry name" value="DUF1771"/>
    <property type="match status" value="1"/>
</dbReference>
<dbReference type="SMART" id="SM01162">
    <property type="entry name" value="DUF1771"/>
    <property type="match status" value="1"/>
</dbReference>
<reference evidence="3 4" key="1">
    <citation type="submission" date="2024-11" db="EMBL/GenBank/DDBJ databases">
        <title>Chromosome-level genome assembly of Eucalyptus globulus Labill. provides insights into its genome evolution.</title>
        <authorList>
            <person name="Li X."/>
        </authorList>
    </citation>
    <scope>NUCLEOTIDE SEQUENCE [LARGE SCALE GENOMIC DNA]</scope>
    <source>
        <strain evidence="3">CL2024</strain>
        <tissue evidence="3">Fresh tender leaves</tissue>
    </source>
</reference>
<evidence type="ECO:0000313" key="4">
    <source>
        <dbReference type="Proteomes" id="UP001634007"/>
    </source>
</evidence>
<feature type="region of interest" description="Disordered" evidence="1">
    <location>
        <begin position="1"/>
        <end position="63"/>
    </location>
</feature>
<evidence type="ECO:0000256" key="1">
    <source>
        <dbReference type="SAM" id="MobiDB-lite"/>
    </source>
</evidence>
<evidence type="ECO:0000313" key="3">
    <source>
        <dbReference type="EMBL" id="KAL3741834.1"/>
    </source>
</evidence>
<organism evidence="3 4">
    <name type="scientific">Eucalyptus globulus</name>
    <name type="common">Tasmanian blue gum</name>
    <dbReference type="NCBI Taxonomy" id="34317"/>
    <lineage>
        <taxon>Eukaryota</taxon>
        <taxon>Viridiplantae</taxon>
        <taxon>Streptophyta</taxon>
        <taxon>Embryophyta</taxon>
        <taxon>Tracheophyta</taxon>
        <taxon>Spermatophyta</taxon>
        <taxon>Magnoliopsida</taxon>
        <taxon>eudicotyledons</taxon>
        <taxon>Gunneridae</taxon>
        <taxon>Pentapetalae</taxon>
        <taxon>rosids</taxon>
        <taxon>malvids</taxon>
        <taxon>Myrtales</taxon>
        <taxon>Myrtaceae</taxon>
        <taxon>Myrtoideae</taxon>
        <taxon>Eucalypteae</taxon>
        <taxon>Eucalyptus</taxon>
    </lineage>
</organism>
<feature type="region of interest" description="Disordered" evidence="1">
    <location>
        <begin position="174"/>
        <end position="206"/>
    </location>
</feature>
<accession>A0ABD3KRS9</accession>
<dbReference type="AlphaFoldDB" id="A0ABD3KRS9"/>
<gene>
    <name evidence="3" type="ORF">ACJRO7_017325</name>
</gene>
<dbReference type="EMBL" id="JBJKBG010000004">
    <property type="protein sequence ID" value="KAL3741834.1"/>
    <property type="molecule type" value="Genomic_DNA"/>
</dbReference>
<feature type="compositionally biased region" description="Polar residues" evidence="1">
    <location>
        <begin position="41"/>
        <end position="62"/>
    </location>
</feature>
<keyword evidence="4" id="KW-1185">Reference proteome</keyword>
<proteinExistence type="predicted"/>
<dbReference type="PANTHER" id="PTHR47872">
    <property type="entry name" value="NUCLEAR RNA EXPORT FACTOR SDE5-RELATED"/>
    <property type="match status" value="1"/>
</dbReference>
<protein>
    <recommendedName>
        <fullName evidence="2">DUF1771 domain-containing protein</fullName>
    </recommendedName>
</protein>
<dbReference type="InterPro" id="IPR013899">
    <property type="entry name" value="DUF1771"/>
</dbReference>
<sequence length="409" mass="46176">MRETHSTGADTTDHLSGSDVKRGSRSSSSNGNLRPKPFQAGANTRSSNLKWRPVSTGSVSSSRGKEHVKAKLCSLETAKPLKLDSKLLSISNNNPDFQPNPIMEMHKDTENFLFKMLEDGFQLDRDVIGKVLGICGYNVKESFEKLIEFSAIASKERSNLDGESLKKHRDINPASEMLCPPKMLRDTKNAGGERSGLSKPKSAELTRQQIEKQNQEKEILATLFSASKINDDEPHLTTGRRRSFLGNTWRRSRAFGKVVIPLPEDLSPEDKVQVTDTNRENNDRDEEDAYEVLRKAVLEHRRTMREYYTAAVEAYANGDRALAERLMEQGHFYQKKAREADEESNEKIYETSGGNADANDEFLLDLCQQDPKEAVSLMKHHLLSLSGIYCQLLSLSCDFCCNYDMEKVW</sequence>
<dbReference type="PANTHER" id="PTHR47872:SF3">
    <property type="entry name" value="NUCLEAR RNA EXPORT FACTOR SDE5 ISOFORM X1"/>
    <property type="match status" value="1"/>
</dbReference>
<feature type="domain" description="DUF1771" evidence="2">
    <location>
        <begin position="289"/>
        <end position="354"/>
    </location>
</feature>
<name>A0ABD3KRS9_EUCGL</name>
<feature type="compositionally biased region" description="Polar residues" evidence="1">
    <location>
        <begin position="1"/>
        <end position="10"/>
    </location>
</feature>
<evidence type="ECO:0000259" key="2">
    <source>
        <dbReference type="SMART" id="SM01162"/>
    </source>
</evidence>